<keyword evidence="3" id="KW-1185">Reference proteome</keyword>
<evidence type="ECO:0000313" key="3">
    <source>
        <dbReference type="Proteomes" id="UP000800097"/>
    </source>
</evidence>
<name>A0A6A6JGV4_WESOR</name>
<dbReference type="Proteomes" id="UP000800097">
    <property type="component" value="Unassembled WGS sequence"/>
</dbReference>
<dbReference type="PANTHER" id="PTHR35041">
    <property type="entry name" value="MEDIATOR OF RNA POLYMERASE II TRANSCRIPTION SUBUNIT 1"/>
    <property type="match status" value="1"/>
</dbReference>
<dbReference type="EMBL" id="ML986497">
    <property type="protein sequence ID" value="KAF2275424.1"/>
    <property type="molecule type" value="Genomic_DNA"/>
</dbReference>
<proteinExistence type="predicted"/>
<dbReference type="OrthoDB" id="5322539at2759"/>
<evidence type="ECO:0000313" key="2">
    <source>
        <dbReference type="EMBL" id="KAF2275424.1"/>
    </source>
</evidence>
<dbReference type="GeneID" id="54551766"/>
<accession>A0A6A6JGV4</accession>
<organism evidence="2 3">
    <name type="scientific">Westerdykella ornata</name>
    <dbReference type="NCBI Taxonomy" id="318751"/>
    <lineage>
        <taxon>Eukaryota</taxon>
        <taxon>Fungi</taxon>
        <taxon>Dikarya</taxon>
        <taxon>Ascomycota</taxon>
        <taxon>Pezizomycotina</taxon>
        <taxon>Dothideomycetes</taxon>
        <taxon>Pleosporomycetidae</taxon>
        <taxon>Pleosporales</taxon>
        <taxon>Sporormiaceae</taxon>
        <taxon>Westerdykella</taxon>
    </lineage>
</organism>
<gene>
    <name evidence="2" type="ORF">EI97DRAFT_434264</name>
</gene>
<keyword evidence="1" id="KW-0472">Membrane</keyword>
<feature type="transmembrane region" description="Helical" evidence="1">
    <location>
        <begin position="480"/>
        <end position="502"/>
    </location>
</feature>
<dbReference type="RefSeq" id="XP_033652963.1">
    <property type="nucleotide sequence ID" value="XM_033798591.1"/>
</dbReference>
<evidence type="ECO:0000256" key="1">
    <source>
        <dbReference type="SAM" id="Phobius"/>
    </source>
</evidence>
<dbReference type="PANTHER" id="PTHR35041:SF6">
    <property type="entry name" value="FORMYLMETHIONINE DEFORMYLASE-LIKE PROTEIN-RELATED"/>
    <property type="match status" value="1"/>
</dbReference>
<sequence length="613" mass="68338">MVGCVGLCFAQFLWYRLRQTALPIKRIEQLFSIRSNPFLLANPKILWTTPLLFSMAVYLWFIELASVYPPGALTVASVPYWVEQNVNMPVINQPVAKIFDPWQENGTYPLLSEIWNETSRDPSGFVKFWYMMPRLSLTALSKFMMSTGDIVDLSPPRVGQNVSYTMQFRGPQVSCVEQVTNITQEGDFNQVAIFNTTWDSNHTFVKSVHRYVGYFTESNHSNFVGDIFHLPDEEAPKTFLAIEQTQLRCDTFSMLYNLNISYERGVQQIKYSLTDAQPLQLRKRFFAYSKPGRLDLPDISGKDFAQWPEVMKKLLESWSVFAIVDALLLNMKYSWINQIGPEFANNASTSIGEWKLDNGTVVKLAGVTTSDILGKNSSSDGTALQTLKLLNPPTLLQDSIFDPLRFANDQPINHDASLTNINWENPFDPRQLNISEPSLNALLTNLTISSLSLGVDHADIPVTVSDHRNTYTFSDKVNFFVPYALCLGVALCYVGVGIWALLANGVPATDGGFLQIMMATRGRTEMEELVLREGLVGTSDLSRELLGLRIRFGELVEVVVEDGGGEGLGEGEGEGEGGEASPVRVVRKGTITFGTEGETVPLRRRGTGLPSPC</sequence>
<reference evidence="2" key="1">
    <citation type="journal article" date="2020" name="Stud. Mycol.">
        <title>101 Dothideomycetes genomes: a test case for predicting lifestyles and emergence of pathogens.</title>
        <authorList>
            <person name="Haridas S."/>
            <person name="Albert R."/>
            <person name="Binder M."/>
            <person name="Bloem J."/>
            <person name="Labutti K."/>
            <person name="Salamov A."/>
            <person name="Andreopoulos B."/>
            <person name="Baker S."/>
            <person name="Barry K."/>
            <person name="Bills G."/>
            <person name="Bluhm B."/>
            <person name="Cannon C."/>
            <person name="Castanera R."/>
            <person name="Culley D."/>
            <person name="Daum C."/>
            <person name="Ezra D."/>
            <person name="Gonzalez J."/>
            <person name="Henrissat B."/>
            <person name="Kuo A."/>
            <person name="Liang C."/>
            <person name="Lipzen A."/>
            <person name="Lutzoni F."/>
            <person name="Magnuson J."/>
            <person name="Mondo S."/>
            <person name="Nolan M."/>
            <person name="Ohm R."/>
            <person name="Pangilinan J."/>
            <person name="Park H.-J."/>
            <person name="Ramirez L."/>
            <person name="Alfaro M."/>
            <person name="Sun H."/>
            <person name="Tritt A."/>
            <person name="Yoshinaga Y."/>
            <person name="Zwiers L.-H."/>
            <person name="Turgeon B."/>
            <person name="Goodwin S."/>
            <person name="Spatafora J."/>
            <person name="Crous P."/>
            <person name="Grigoriev I."/>
        </authorList>
    </citation>
    <scope>NUCLEOTIDE SEQUENCE</scope>
    <source>
        <strain evidence="2">CBS 379.55</strain>
    </source>
</reference>
<keyword evidence="1" id="KW-0812">Transmembrane</keyword>
<keyword evidence="1" id="KW-1133">Transmembrane helix</keyword>
<protein>
    <submittedName>
        <fullName evidence="2">Uncharacterized protein</fullName>
    </submittedName>
</protein>
<dbReference type="AlphaFoldDB" id="A0A6A6JGV4"/>